<sequence>MVIVQGDPSRLRKIAGALSEEERKSKLSSAANIRRDIEETLGTDIVNHDKLVSLAESIWVAVPVAARPKFTAEDWQKAIHDRCTSALVRAEQRLEENKYDDKMFTAKVKILRQTFAAQVIRAMQEVADKYRR</sequence>
<accession>A0A2N3PS74</accession>
<gene>
    <name evidence="1" type="ORF">CWS72_17675</name>
</gene>
<organism evidence="1 2">
    <name type="scientific">Telmatospirillum siberiense</name>
    <dbReference type="NCBI Taxonomy" id="382514"/>
    <lineage>
        <taxon>Bacteria</taxon>
        <taxon>Pseudomonadati</taxon>
        <taxon>Pseudomonadota</taxon>
        <taxon>Alphaproteobacteria</taxon>
        <taxon>Rhodospirillales</taxon>
        <taxon>Rhodospirillaceae</taxon>
        <taxon>Telmatospirillum</taxon>
    </lineage>
</organism>
<evidence type="ECO:0000313" key="2">
    <source>
        <dbReference type="Proteomes" id="UP000233293"/>
    </source>
</evidence>
<dbReference type="Proteomes" id="UP000233293">
    <property type="component" value="Unassembled WGS sequence"/>
</dbReference>
<dbReference type="AlphaFoldDB" id="A0A2N3PS74"/>
<evidence type="ECO:0000313" key="1">
    <source>
        <dbReference type="EMBL" id="PKU23255.1"/>
    </source>
</evidence>
<dbReference type="RefSeq" id="WP_101251953.1">
    <property type="nucleotide sequence ID" value="NZ_PIUM01000022.1"/>
</dbReference>
<comment type="caution">
    <text evidence="1">The sequence shown here is derived from an EMBL/GenBank/DDBJ whole genome shotgun (WGS) entry which is preliminary data.</text>
</comment>
<dbReference type="EMBL" id="PIUM01000022">
    <property type="protein sequence ID" value="PKU23255.1"/>
    <property type="molecule type" value="Genomic_DNA"/>
</dbReference>
<keyword evidence="2" id="KW-1185">Reference proteome</keyword>
<name>A0A2N3PS74_9PROT</name>
<reference evidence="2" key="1">
    <citation type="submission" date="2017-12" db="EMBL/GenBank/DDBJ databases">
        <title>Draft genome sequence of Telmatospirillum siberiense 26-4b1T, an acidotolerant peatland alphaproteobacterium potentially involved in sulfur cycling.</title>
        <authorList>
            <person name="Hausmann B."/>
            <person name="Pjevac P."/>
            <person name="Schreck K."/>
            <person name="Herbold C.W."/>
            <person name="Daims H."/>
            <person name="Wagner M."/>
            <person name="Pester M."/>
            <person name="Loy A."/>
        </authorList>
    </citation>
    <scope>NUCLEOTIDE SEQUENCE [LARGE SCALE GENOMIC DNA]</scope>
    <source>
        <strain evidence="2">26-4b1</strain>
    </source>
</reference>
<proteinExistence type="predicted"/>
<protein>
    <submittedName>
        <fullName evidence="1">Uncharacterized protein</fullName>
    </submittedName>
</protein>